<protein>
    <submittedName>
        <fullName evidence="1">Uncharacterized protein</fullName>
    </submittedName>
</protein>
<accession>A0A414AY76</accession>
<evidence type="ECO:0000313" key="1">
    <source>
        <dbReference type="EMBL" id="RHC57110.1"/>
    </source>
</evidence>
<sequence>MTYYEKIVTAIKTREVLEMPLLSLGLILKTGGIEAAGYLGMCSDRIAEAELIDGEDVRIDFINFPDLLLSADGVRTCRGILENYVSDDIISDAFEALCHEESIRAEISMFSGTLRELGTAGLVKMYARCKDNQIRKLIAAEAYHRSILSSIIRRLRSLFYDVLVHVKYHRLISVVDMAVKNIRSETK</sequence>
<dbReference type="GeneID" id="23112457"/>
<dbReference type="AlphaFoldDB" id="A0A414AY76"/>
<dbReference type="EMBL" id="QSHZ01000006">
    <property type="protein sequence ID" value="RHC57110.1"/>
    <property type="molecule type" value="Genomic_DNA"/>
</dbReference>
<proteinExistence type="predicted"/>
<organism evidence="1 2">
    <name type="scientific">Enterocloster bolteae</name>
    <dbReference type="NCBI Taxonomy" id="208479"/>
    <lineage>
        <taxon>Bacteria</taxon>
        <taxon>Bacillati</taxon>
        <taxon>Bacillota</taxon>
        <taxon>Clostridia</taxon>
        <taxon>Lachnospirales</taxon>
        <taxon>Lachnospiraceae</taxon>
        <taxon>Enterocloster</taxon>
    </lineage>
</organism>
<reference evidence="1 2" key="1">
    <citation type="submission" date="2018-08" db="EMBL/GenBank/DDBJ databases">
        <title>A genome reference for cultivated species of the human gut microbiota.</title>
        <authorList>
            <person name="Zou Y."/>
            <person name="Xue W."/>
            <person name="Luo G."/>
        </authorList>
    </citation>
    <scope>NUCLEOTIDE SEQUENCE [LARGE SCALE GENOMIC DNA]</scope>
    <source>
        <strain evidence="1 2">AM35-14</strain>
    </source>
</reference>
<evidence type="ECO:0000313" key="2">
    <source>
        <dbReference type="Proteomes" id="UP000283975"/>
    </source>
</evidence>
<dbReference type="Proteomes" id="UP000283975">
    <property type="component" value="Unassembled WGS sequence"/>
</dbReference>
<comment type="caution">
    <text evidence="1">The sequence shown here is derived from an EMBL/GenBank/DDBJ whole genome shotgun (WGS) entry which is preliminary data.</text>
</comment>
<gene>
    <name evidence="1" type="ORF">DW839_07925</name>
</gene>
<dbReference type="RefSeq" id="WP_002574784.1">
    <property type="nucleotide sequence ID" value="NZ_CACRTF010000018.1"/>
</dbReference>
<name>A0A414AY76_9FIRM</name>